<reference evidence="1 2" key="1">
    <citation type="journal article" date="2018" name="Sci. Rep.">
        <title>Genomic signatures of local adaptation to the degree of environmental predictability in rotifers.</title>
        <authorList>
            <person name="Franch-Gras L."/>
            <person name="Hahn C."/>
            <person name="Garcia-Roger E.M."/>
            <person name="Carmona M.J."/>
            <person name="Serra M."/>
            <person name="Gomez A."/>
        </authorList>
    </citation>
    <scope>NUCLEOTIDE SEQUENCE [LARGE SCALE GENOMIC DNA]</scope>
    <source>
        <strain evidence="1">HYR1</strain>
    </source>
</reference>
<dbReference type="EMBL" id="REGN01009986">
    <property type="protein sequence ID" value="RMZ99940.1"/>
    <property type="molecule type" value="Genomic_DNA"/>
</dbReference>
<name>A0A3M7PMH0_BRAPC</name>
<feature type="non-terminal residue" evidence="1">
    <location>
        <position position="186"/>
    </location>
</feature>
<dbReference type="Proteomes" id="UP000276133">
    <property type="component" value="Unassembled WGS sequence"/>
</dbReference>
<feature type="non-terminal residue" evidence="1">
    <location>
        <position position="1"/>
    </location>
</feature>
<protein>
    <submittedName>
        <fullName evidence="1">Uncharacterized protein</fullName>
    </submittedName>
</protein>
<sequence>NRKFPQTTSGFGTSSGIFGASVQSASSGFGSSSLFNSSSTAAKPFSCSSFSTTTTTPSTSTSSFGSQTKPVFGTSATIHPFVVFENSSQRPKPSLDLRPSSRFSTGLFGTSRVSYTGNGLFGPPTPPTMTTGGPLGSSNQQSIHRKPLFGESGLASIFGHSTDSPLITNKPFGSFSAESRKTKIEF</sequence>
<comment type="caution">
    <text evidence="1">The sequence shown here is derived from an EMBL/GenBank/DDBJ whole genome shotgun (WGS) entry which is preliminary data.</text>
</comment>
<dbReference type="AlphaFoldDB" id="A0A3M7PMH0"/>
<evidence type="ECO:0000313" key="2">
    <source>
        <dbReference type="Proteomes" id="UP000276133"/>
    </source>
</evidence>
<gene>
    <name evidence="1" type="ORF">BpHYR1_007228</name>
</gene>
<proteinExistence type="predicted"/>
<evidence type="ECO:0000313" key="1">
    <source>
        <dbReference type="EMBL" id="RMZ99940.1"/>
    </source>
</evidence>
<organism evidence="1 2">
    <name type="scientific">Brachionus plicatilis</name>
    <name type="common">Marine rotifer</name>
    <name type="synonym">Brachionus muelleri</name>
    <dbReference type="NCBI Taxonomy" id="10195"/>
    <lineage>
        <taxon>Eukaryota</taxon>
        <taxon>Metazoa</taxon>
        <taxon>Spiralia</taxon>
        <taxon>Gnathifera</taxon>
        <taxon>Rotifera</taxon>
        <taxon>Eurotatoria</taxon>
        <taxon>Monogononta</taxon>
        <taxon>Pseudotrocha</taxon>
        <taxon>Ploima</taxon>
        <taxon>Brachionidae</taxon>
        <taxon>Brachionus</taxon>
    </lineage>
</organism>
<accession>A0A3M7PMH0</accession>
<keyword evidence="2" id="KW-1185">Reference proteome</keyword>